<dbReference type="InterPro" id="IPR042097">
    <property type="entry name" value="Aminopeptidase_N-like_N_sf"/>
</dbReference>
<evidence type="ECO:0000256" key="1">
    <source>
        <dbReference type="SAM" id="SignalP"/>
    </source>
</evidence>
<dbReference type="AlphaFoldDB" id="A0A2A2J9S2"/>
<evidence type="ECO:0000313" key="3">
    <source>
        <dbReference type="EMBL" id="PAV58361.1"/>
    </source>
</evidence>
<accession>A0A2A2J9S2</accession>
<dbReference type="EMBL" id="LIAE01010586">
    <property type="protein sequence ID" value="PAV58361.1"/>
    <property type="molecule type" value="Genomic_DNA"/>
</dbReference>
<feature type="domain" description="Aminopeptidase N-like N-terminal" evidence="2">
    <location>
        <begin position="67"/>
        <end position="127"/>
    </location>
</feature>
<dbReference type="Gene3D" id="2.60.40.1730">
    <property type="entry name" value="tricorn interacting facor f3 domain"/>
    <property type="match status" value="1"/>
</dbReference>
<feature type="chain" id="PRO_5013308168" description="Aminopeptidase N-like N-terminal domain-containing protein" evidence="1">
    <location>
        <begin position="23"/>
        <end position="138"/>
    </location>
</feature>
<protein>
    <recommendedName>
        <fullName evidence="2">Aminopeptidase N-like N-terminal domain-containing protein</fullName>
    </recommendedName>
</protein>
<dbReference type="SUPFAM" id="SSF63737">
    <property type="entry name" value="Leukotriene A4 hydrolase N-terminal domain"/>
    <property type="match status" value="1"/>
</dbReference>
<comment type="caution">
    <text evidence="3">The sequence shown here is derived from an EMBL/GenBank/DDBJ whole genome shotgun (WGS) entry which is preliminary data.</text>
</comment>
<sequence>MRAAPILIRLFFCWTLIFTVQAGEDGLFKHPKIISHLERQRVRKDAIQSRLNILYSNPMRLPSTLVANHYDIHLKPYYPAPGISYDPSRNFTFDGDVSMQVTVVASTNVFVVNANRLNFSSITVTDGNGNNLNVGSTS</sequence>
<evidence type="ECO:0000313" key="4">
    <source>
        <dbReference type="Proteomes" id="UP000218231"/>
    </source>
</evidence>
<dbReference type="InterPro" id="IPR045357">
    <property type="entry name" value="Aminopeptidase_N-like_N"/>
</dbReference>
<keyword evidence="4" id="KW-1185">Reference proteome</keyword>
<keyword evidence="1" id="KW-0732">Signal</keyword>
<dbReference type="Proteomes" id="UP000218231">
    <property type="component" value="Unassembled WGS sequence"/>
</dbReference>
<feature type="signal peptide" evidence="1">
    <location>
        <begin position="1"/>
        <end position="22"/>
    </location>
</feature>
<dbReference type="STRING" id="2018661.A0A2A2J9S2"/>
<dbReference type="Pfam" id="PF17900">
    <property type="entry name" value="Peptidase_M1_N"/>
    <property type="match status" value="1"/>
</dbReference>
<proteinExistence type="predicted"/>
<organism evidence="3 4">
    <name type="scientific">Diploscapter pachys</name>
    <dbReference type="NCBI Taxonomy" id="2018661"/>
    <lineage>
        <taxon>Eukaryota</taxon>
        <taxon>Metazoa</taxon>
        <taxon>Ecdysozoa</taxon>
        <taxon>Nematoda</taxon>
        <taxon>Chromadorea</taxon>
        <taxon>Rhabditida</taxon>
        <taxon>Rhabditina</taxon>
        <taxon>Rhabditomorpha</taxon>
        <taxon>Rhabditoidea</taxon>
        <taxon>Rhabditidae</taxon>
        <taxon>Diploscapter</taxon>
    </lineage>
</organism>
<evidence type="ECO:0000259" key="2">
    <source>
        <dbReference type="Pfam" id="PF17900"/>
    </source>
</evidence>
<gene>
    <name evidence="3" type="ORF">WR25_00688</name>
</gene>
<reference evidence="3 4" key="1">
    <citation type="journal article" date="2017" name="Curr. Biol.">
        <title>Genome architecture and evolution of a unichromosomal asexual nematode.</title>
        <authorList>
            <person name="Fradin H."/>
            <person name="Zegar C."/>
            <person name="Gutwein M."/>
            <person name="Lucas J."/>
            <person name="Kovtun M."/>
            <person name="Corcoran D."/>
            <person name="Baugh L.R."/>
            <person name="Kiontke K."/>
            <person name="Gunsalus K."/>
            <person name="Fitch D.H."/>
            <person name="Piano F."/>
        </authorList>
    </citation>
    <scope>NUCLEOTIDE SEQUENCE [LARGE SCALE GENOMIC DNA]</scope>
    <source>
        <strain evidence="3">PF1309</strain>
    </source>
</reference>
<dbReference type="OrthoDB" id="5786529at2759"/>
<name>A0A2A2J9S2_9BILA</name>